<dbReference type="Gene3D" id="3.40.1350.10">
    <property type="match status" value="1"/>
</dbReference>
<dbReference type="InterPro" id="IPR011335">
    <property type="entry name" value="Restrct_endonuc-II-like"/>
</dbReference>
<organism evidence="3 4">
    <name type="scientific">Herpetosiphon gulosus</name>
    <dbReference type="NCBI Taxonomy" id="1973496"/>
    <lineage>
        <taxon>Bacteria</taxon>
        <taxon>Bacillati</taxon>
        <taxon>Chloroflexota</taxon>
        <taxon>Chloroflexia</taxon>
        <taxon>Herpetosiphonales</taxon>
        <taxon>Herpetosiphonaceae</taxon>
        <taxon>Herpetosiphon</taxon>
    </lineage>
</organism>
<evidence type="ECO:0000313" key="4">
    <source>
        <dbReference type="Proteomes" id="UP001428290"/>
    </source>
</evidence>
<dbReference type="HAMAP" id="MF_00048">
    <property type="entry name" value="UPF0102"/>
    <property type="match status" value="1"/>
</dbReference>
<evidence type="ECO:0000313" key="3">
    <source>
        <dbReference type="EMBL" id="GAA5529866.1"/>
    </source>
</evidence>
<dbReference type="Pfam" id="PF02021">
    <property type="entry name" value="UPF0102"/>
    <property type="match status" value="1"/>
</dbReference>
<dbReference type="PANTHER" id="PTHR34039">
    <property type="entry name" value="UPF0102 PROTEIN YRAN"/>
    <property type="match status" value="1"/>
</dbReference>
<keyword evidence="4" id="KW-1185">Reference proteome</keyword>
<sequence>MADDRKALGRWGEQYAAEYLQQLGYQLIASGWRCRWGEIDLIAYDQATLVIIEVRTRRGTAHGSAAESLTLKKRHRLARLLQAYLEALDAAQTPWLGDYRIDAIAITLSRGQPQLEHFQAISIE</sequence>
<dbReference type="NCBIfam" id="NF009154">
    <property type="entry name" value="PRK12497.3-3"/>
    <property type="match status" value="1"/>
</dbReference>
<dbReference type="NCBIfam" id="NF009150">
    <property type="entry name" value="PRK12497.1-3"/>
    <property type="match status" value="1"/>
</dbReference>
<proteinExistence type="inferred from homology"/>
<name>A0ABP9X4V6_9CHLR</name>
<dbReference type="SUPFAM" id="SSF52980">
    <property type="entry name" value="Restriction endonuclease-like"/>
    <property type="match status" value="1"/>
</dbReference>
<accession>A0ABP9X4V6</accession>
<dbReference type="Proteomes" id="UP001428290">
    <property type="component" value="Unassembled WGS sequence"/>
</dbReference>
<protein>
    <recommendedName>
        <fullName evidence="2">UPF0102 protein Hgul01_03680</fullName>
    </recommendedName>
</protein>
<dbReference type="EMBL" id="BAABRU010000013">
    <property type="protein sequence ID" value="GAA5529866.1"/>
    <property type="molecule type" value="Genomic_DNA"/>
</dbReference>
<evidence type="ECO:0000256" key="2">
    <source>
        <dbReference type="HAMAP-Rule" id="MF_00048"/>
    </source>
</evidence>
<dbReference type="RefSeq" id="WP_345723458.1">
    <property type="nucleotide sequence ID" value="NZ_BAABRU010000013.1"/>
</dbReference>
<dbReference type="CDD" id="cd20736">
    <property type="entry name" value="PoNe_Nuclease"/>
    <property type="match status" value="1"/>
</dbReference>
<dbReference type="PANTHER" id="PTHR34039:SF1">
    <property type="entry name" value="UPF0102 PROTEIN YRAN"/>
    <property type="match status" value="1"/>
</dbReference>
<comment type="similarity">
    <text evidence="1 2">Belongs to the UPF0102 family.</text>
</comment>
<reference evidence="3 4" key="1">
    <citation type="submission" date="2024-02" db="EMBL/GenBank/DDBJ databases">
        <title>Herpetosiphon gulosus NBRC 112829.</title>
        <authorList>
            <person name="Ichikawa N."/>
            <person name="Katano-Makiyama Y."/>
            <person name="Hidaka K."/>
        </authorList>
    </citation>
    <scope>NUCLEOTIDE SEQUENCE [LARGE SCALE GENOMIC DNA]</scope>
    <source>
        <strain evidence="3 4">NBRC 112829</strain>
    </source>
</reference>
<gene>
    <name evidence="3" type="ORF">Hgul01_03680</name>
</gene>
<comment type="caution">
    <text evidence="3">The sequence shown here is derived from an EMBL/GenBank/DDBJ whole genome shotgun (WGS) entry which is preliminary data.</text>
</comment>
<dbReference type="InterPro" id="IPR003509">
    <property type="entry name" value="UPF0102_YraN-like"/>
</dbReference>
<evidence type="ECO:0000256" key="1">
    <source>
        <dbReference type="ARBA" id="ARBA00006738"/>
    </source>
</evidence>
<dbReference type="InterPro" id="IPR011856">
    <property type="entry name" value="tRNA_endonuc-like_dom_sf"/>
</dbReference>